<dbReference type="RefSeq" id="WP_242509047.1">
    <property type="nucleotide sequence ID" value="NZ_RQTE01000749.1"/>
</dbReference>
<evidence type="ECO:0000313" key="3">
    <source>
        <dbReference type="Proteomes" id="UP000293854"/>
    </source>
</evidence>
<keyword evidence="2" id="KW-0012">Acyltransferase</keyword>
<proteinExistence type="predicted"/>
<dbReference type="Gene3D" id="3.60.60.10">
    <property type="entry name" value="Penicillin V Acylase, Chain A"/>
    <property type="match status" value="1"/>
</dbReference>
<sequence length="73" mass="8085">HPATYDGRYLLYQPNDGGYAQIGPTSRVTGRMDGLNGAGLAMGYNFMHRKKPANGFVCYMIGRLILEICKNTE</sequence>
<dbReference type="Pfam" id="PF03417">
    <property type="entry name" value="AAT"/>
    <property type="match status" value="1"/>
</dbReference>
<feature type="non-terminal residue" evidence="2">
    <location>
        <position position="1"/>
    </location>
</feature>
<comment type="caution">
    <text evidence="2">The sequence shown here is derived from an EMBL/GenBank/DDBJ whole genome shotgun (WGS) entry which is preliminary data.</text>
</comment>
<evidence type="ECO:0000313" key="2">
    <source>
        <dbReference type="EMBL" id="RZH97416.1"/>
    </source>
</evidence>
<accession>A0A4Q7CKA7</accession>
<feature type="non-terminal residue" evidence="2">
    <location>
        <position position="73"/>
    </location>
</feature>
<name>A0A4Q7CKA7_9STAP</name>
<protein>
    <submittedName>
        <fullName evidence="2">Acyl-CoA--6-aminopenicillanic acid acyltransferase</fullName>
    </submittedName>
</protein>
<gene>
    <name evidence="2" type="ORF">EIG99_14990</name>
</gene>
<evidence type="ECO:0000259" key="1">
    <source>
        <dbReference type="Pfam" id="PF03417"/>
    </source>
</evidence>
<organism evidence="2 3">
    <name type="scientific">Staphylococcus condimenti</name>
    <dbReference type="NCBI Taxonomy" id="70255"/>
    <lineage>
        <taxon>Bacteria</taxon>
        <taxon>Bacillati</taxon>
        <taxon>Bacillota</taxon>
        <taxon>Bacilli</taxon>
        <taxon>Bacillales</taxon>
        <taxon>Staphylococcaceae</taxon>
        <taxon>Staphylococcus</taxon>
    </lineage>
</organism>
<dbReference type="GO" id="GO:0016746">
    <property type="term" value="F:acyltransferase activity"/>
    <property type="evidence" value="ECO:0007669"/>
    <property type="project" value="UniProtKB-KW"/>
</dbReference>
<feature type="domain" description="Peptidase C45 hydrolase" evidence="1">
    <location>
        <begin position="1"/>
        <end position="73"/>
    </location>
</feature>
<reference evidence="2 3" key="1">
    <citation type="submission" date="2018-11" db="EMBL/GenBank/DDBJ databases">
        <title>Genomic profiling of Staphylococcus species from a Poultry farm system in KwaZulu-Natal, South Africa.</title>
        <authorList>
            <person name="Amoako D.G."/>
            <person name="Somboro A.M."/>
            <person name="Abia A.L.K."/>
            <person name="Bester L.A."/>
            <person name="Essack S.Y."/>
        </authorList>
    </citation>
    <scope>NUCLEOTIDE SEQUENCE [LARGE SCALE GENOMIC DNA]</scope>
    <source>
        <strain evidence="2 3">SA11</strain>
    </source>
</reference>
<dbReference type="AlphaFoldDB" id="A0A4Q7CKA7"/>
<dbReference type="EMBL" id="RQTE01000749">
    <property type="protein sequence ID" value="RZH97416.1"/>
    <property type="molecule type" value="Genomic_DNA"/>
</dbReference>
<dbReference type="Proteomes" id="UP000293854">
    <property type="component" value="Unassembled WGS sequence"/>
</dbReference>
<dbReference type="InterPro" id="IPR005079">
    <property type="entry name" value="Peptidase_C45_hydrolase"/>
</dbReference>
<keyword evidence="2" id="KW-0808">Transferase</keyword>